<comment type="catalytic activity">
    <reaction evidence="11">
        <text>a long-chain 2,3-saturated fatty acyl-CoA + oxidized [electron-transfer flavoprotein] + H(+) = a long-chain (2E)-enoyl-CoA + reduced [electron-transfer flavoprotein]</text>
        <dbReference type="Rhea" id="RHEA:17721"/>
        <dbReference type="Rhea" id="RHEA-COMP:10685"/>
        <dbReference type="Rhea" id="RHEA-COMP:10686"/>
        <dbReference type="ChEBI" id="CHEBI:15378"/>
        <dbReference type="ChEBI" id="CHEBI:57692"/>
        <dbReference type="ChEBI" id="CHEBI:58307"/>
        <dbReference type="ChEBI" id="CHEBI:83721"/>
        <dbReference type="ChEBI" id="CHEBI:83727"/>
        <dbReference type="EC" id="1.3.8.8"/>
    </reaction>
</comment>
<keyword evidence="8" id="KW-0274">FAD</keyword>
<dbReference type="InterPro" id="IPR009075">
    <property type="entry name" value="AcylCo_DH/oxidase_C"/>
</dbReference>
<protein>
    <recommendedName>
        <fullName evidence="6">Acyl-coenzyme A dehydrogenase</fullName>
        <ecNumber evidence="4">1.3.8.7</ecNumber>
        <ecNumber evidence="5">1.3.8.8</ecNumber>
    </recommendedName>
</protein>
<dbReference type="Gene3D" id="1.20.140.10">
    <property type="entry name" value="Butyryl-CoA Dehydrogenase, subunit A, domain 3"/>
    <property type="match status" value="1"/>
</dbReference>
<dbReference type="RefSeq" id="WP_064123972.1">
    <property type="nucleotide sequence ID" value="NZ_CP015243.1"/>
</dbReference>
<evidence type="ECO:0000256" key="2">
    <source>
        <dbReference type="ARBA" id="ARBA00005005"/>
    </source>
</evidence>
<comment type="cofactor">
    <cofactor evidence="1">
        <name>FAD</name>
        <dbReference type="ChEBI" id="CHEBI:57692"/>
    </cofactor>
</comment>
<dbReference type="GO" id="GO:0033539">
    <property type="term" value="P:fatty acid beta-oxidation using acyl-CoA dehydrogenase"/>
    <property type="evidence" value="ECO:0007669"/>
    <property type="project" value="InterPro"/>
</dbReference>
<evidence type="ECO:0000313" key="17">
    <source>
        <dbReference type="EMBL" id="ANF59129.1"/>
    </source>
</evidence>
<evidence type="ECO:0000256" key="7">
    <source>
        <dbReference type="ARBA" id="ARBA00022630"/>
    </source>
</evidence>
<dbReference type="FunFam" id="1.20.140.10:FF:000009">
    <property type="entry name" value="Acyl-CoA dehydrogenase"/>
    <property type="match status" value="1"/>
</dbReference>
<keyword evidence="18" id="KW-1185">Reference proteome</keyword>
<accession>A0A172YIW3</accession>
<name>A0A172YIW3_9GAMM</name>
<dbReference type="InterPro" id="IPR050741">
    <property type="entry name" value="Acyl-CoA_dehydrogenase"/>
</dbReference>
<feature type="domain" description="Acyl-CoA dehydrogenase/oxidase C-terminal" evidence="13">
    <location>
        <begin position="364"/>
        <end position="503"/>
    </location>
</feature>
<dbReference type="PANTHER" id="PTHR48083">
    <property type="entry name" value="MEDIUM-CHAIN SPECIFIC ACYL-COA DEHYDROGENASE, MITOCHONDRIAL-RELATED"/>
    <property type="match status" value="1"/>
</dbReference>
<evidence type="ECO:0000256" key="9">
    <source>
        <dbReference type="ARBA" id="ARBA00023002"/>
    </source>
</evidence>
<dbReference type="GO" id="GO:0070991">
    <property type="term" value="F:medium-chain fatty acyl-CoA dehydrogenase activity"/>
    <property type="evidence" value="ECO:0007669"/>
    <property type="project" value="UniProtKB-EC"/>
</dbReference>
<dbReference type="GO" id="GO:0004466">
    <property type="term" value="F:long-chain fatty acyl-CoA dehydrogenase activity"/>
    <property type="evidence" value="ECO:0007669"/>
    <property type="project" value="UniProtKB-EC"/>
</dbReference>
<dbReference type="GO" id="GO:0050660">
    <property type="term" value="F:flavin adenine dinucleotide binding"/>
    <property type="evidence" value="ECO:0007669"/>
    <property type="project" value="InterPro"/>
</dbReference>
<dbReference type="KEGG" id="haa:A5892_18040"/>
<evidence type="ECO:0000256" key="12">
    <source>
        <dbReference type="SAM" id="Phobius"/>
    </source>
</evidence>
<comment type="pathway">
    <text evidence="2">Lipid metabolism; fatty acid beta-oxidation.</text>
</comment>
<dbReference type="UniPathway" id="UPA00659"/>
<dbReference type="SUPFAM" id="SSF47203">
    <property type="entry name" value="Acyl-CoA dehydrogenase C-terminal domain-like"/>
    <property type="match status" value="1"/>
</dbReference>
<evidence type="ECO:0000313" key="18">
    <source>
        <dbReference type="Proteomes" id="UP000077875"/>
    </source>
</evidence>
<dbReference type="EMBL" id="CP015243">
    <property type="protein sequence ID" value="ANF59129.1"/>
    <property type="molecule type" value="Genomic_DNA"/>
</dbReference>
<dbReference type="InterPro" id="IPR046373">
    <property type="entry name" value="Acyl-CoA_Oxase/DH_mid-dom_sf"/>
</dbReference>
<dbReference type="Proteomes" id="UP000077875">
    <property type="component" value="Chromosome"/>
</dbReference>
<dbReference type="Gene3D" id="2.40.110.10">
    <property type="entry name" value="Butyryl-CoA Dehydrogenase, subunit A, domain 2"/>
    <property type="match status" value="1"/>
</dbReference>
<evidence type="ECO:0000256" key="11">
    <source>
        <dbReference type="ARBA" id="ARBA00049247"/>
    </source>
</evidence>
<comment type="similarity">
    <text evidence="3">Belongs to the acyl-CoA dehydrogenase family.</text>
</comment>
<evidence type="ECO:0000256" key="10">
    <source>
        <dbReference type="ARBA" id="ARBA00047882"/>
    </source>
</evidence>
<evidence type="ECO:0000259" key="14">
    <source>
        <dbReference type="Pfam" id="PF02770"/>
    </source>
</evidence>
<dbReference type="Pfam" id="PF02771">
    <property type="entry name" value="Acyl-CoA_dh_N"/>
    <property type="match status" value="1"/>
</dbReference>
<evidence type="ECO:0000256" key="6">
    <source>
        <dbReference type="ARBA" id="ARBA00020144"/>
    </source>
</evidence>
<dbReference type="InterPro" id="IPR037069">
    <property type="entry name" value="AcylCoA_DH/ox_N_sf"/>
</dbReference>
<dbReference type="InterPro" id="IPR015396">
    <property type="entry name" value="FadE_C"/>
</dbReference>
<dbReference type="InterPro" id="IPR036250">
    <property type="entry name" value="AcylCo_DH-like_C"/>
</dbReference>
<dbReference type="EC" id="1.3.8.7" evidence="4"/>
<evidence type="ECO:0000256" key="3">
    <source>
        <dbReference type="ARBA" id="ARBA00009347"/>
    </source>
</evidence>
<keyword evidence="12" id="KW-1133">Transmembrane helix</keyword>
<keyword evidence="12" id="KW-0812">Transmembrane</keyword>
<dbReference type="NCBIfam" id="NF007000">
    <property type="entry name" value="PRK09463.1"/>
    <property type="match status" value="1"/>
</dbReference>
<dbReference type="STRING" id="376489.A5892_18040"/>
<comment type="catalytic activity">
    <reaction evidence="10">
        <text>a medium-chain 2,3-saturated fatty acyl-CoA + oxidized [electron-transfer flavoprotein] + H(+) = a medium-chain (2E)-enoyl-CoA + reduced [electron-transfer flavoprotein]</text>
        <dbReference type="Rhea" id="RHEA:14477"/>
        <dbReference type="Rhea" id="RHEA-COMP:10685"/>
        <dbReference type="Rhea" id="RHEA-COMP:10686"/>
        <dbReference type="ChEBI" id="CHEBI:15378"/>
        <dbReference type="ChEBI" id="CHEBI:57692"/>
        <dbReference type="ChEBI" id="CHEBI:58307"/>
        <dbReference type="ChEBI" id="CHEBI:83723"/>
        <dbReference type="ChEBI" id="CHEBI:83726"/>
        <dbReference type="EC" id="1.3.8.7"/>
    </reaction>
</comment>
<dbReference type="Pfam" id="PF09317">
    <property type="entry name" value="ACDH_C"/>
    <property type="match status" value="1"/>
</dbReference>
<feature type="domain" description="Acyl-CoA dehydrogenase C-terminal bacterial-type" evidence="16">
    <location>
        <begin position="517"/>
        <end position="800"/>
    </location>
</feature>
<dbReference type="Pfam" id="PF02770">
    <property type="entry name" value="Acyl-CoA_dh_M"/>
    <property type="match status" value="1"/>
</dbReference>
<feature type="domain" description="Acyl-CoA dehydrogenase/oxidase N-terminal" evidence="15">
    <location>
        <begin position="123"/>
        <end position="236"/>
    </location>
</feature>
<dbReference type="NCBIfam" id="NF009586">
    <property type="entry name" value="PRK13026.1"/>
    <property type="match status" value="1"/>
</dbReference>
<reference evidence="17 18" key="1">
    <citation type="submission" date="2016-04" db="EMBL/GenBank/DDBJ databases">
        <title>Complete Genome Sequence of Halotalea alkalilenta IHB B 13600.</title>
        <authorList>
            <person name="Swarnkar M.K."/>
            <person name="Sharma A."/>
            <person name="Kaushal K."/>
            <person name="Soni R."/>
            <person name="Rana S."/>
            <person name="Singh A.K."/>
            <person name="Gulati A."/>
        </authorList>
    </citation>
    <scope>NUCLEOTIDE SEQUENCE [LARGE SCALE GENOMIC DNA]</scope>
    <source>
        <strain evidence="17 18">IHB B 13600</strain>
    </source>
</reference>
<proteinExistence type="inferred from homology"/>
<evidence type="ECO:0000256" key="1">
    <source>
        <dbReference type="ARBA" id="ARBA00001974"/>
    </source>
</evidence>
<evidence type="ECO:0000259" key="13">
    <source>
        <dbReference type="Pfam" id="PF00441"/>
    </source>
</evidence>
<keyword evidence="7" id="KW-0285">Flavoprotein</keyword>
<dbReference type="AlphaFoldDB" id="A0A172YIW3"/>
<gene>
    <name evidence="17" type="ORF">A5892_18040</name>
</gene>
<dbReference type="SUPFAM" id="SSF56645">
    <property type="entry name" value="Acyl-CoA dehydrogenase NM domain-like"/>
    <property type="match status" value="1"/>
</dbReference>
<dbReference type="InterPro" id="IPR006091">
    <property type="entry name" value="Acyl-CoA_Oxase/DH_mid-dom"/>
</dbReference>
<organism evidence="17 18">
    <name type="scientific">Halotalea alkalilenta</name>
    <dbReference type="NCBI Taxonomy" id="376489"/>
    <lineage>
        <taxon>Bacteria</taxon>
        <taxon>Pseudomonadati</taxon>
        <taxon>Pseudomonadota</taxon>
        <taxon>Gammaproteobacteria</taxon>
        <taxon>Oceanospirillales</taxon>
        <taxon>Halomonadaceae</taxon>
        <taxon>Halotalea</taxon>
    </lineage>
</organism>
<feature type="domain" description="Acyl-CoA oxidase/dehydrogenase middle" evidence="14">
    <location>
        <begin position="241"/>
        <end position="335"/>
    </location>
</feature>
<dbReference type="GO" id="GO:0005737">
    <property type="term" value="C:cytoplasm"/>
    <property type="evidence" value="ECO:0007669"/>
    <property type="project" value="TreeGrafter"/>
</dbReference>
<dbReference type="InterPro" id="IPR009100">
    <property type="entry name" value="AcylCoA_DH/oxidase_NM_dom_sf"/>
</dbReference>
<sequence>MITLIALVAFVALGWALVFFAIPLIQSIGAWAALWVLLLAFGALAPWLAVLGLLVLLALAACAIPAVRMRWLSAPVMRYMNETLPPMSATEREAIEAGEPWWEAELFSGRPDWRRLLEFDYTELSERERRFLDEEVETVCEMTNDWQADFELKDLPEEVWRYLRDNRFFAMLIDEAHGGLGFSAYAQSAVVTKLATRSVSLAVTVMVPNSLGPGELLLKYGTEAQKAQWLPGLVSGREIPCFGLTGPEVGSDATALPDTGVVCHGDHEGERVLGLRLNFSKRWITLAPVATVIGLAFRMSDPDGLIDPDKRDYGISCALIPANTRGVSIGRRHYPSGAFMNGPILGRDVFVPLDHLIGGVAMAGQGWRMLVECLSAGRGISLPALATAAGQGTYRSVGAYARIRRQFRLPIGRFEGVQEALARIAGKTYLLEASRALTASAVDHLTPSVVTTIAKYHMTELMRQVINDGMDVMSGRAVQLGPRNPIGLSYKVVPVAITVEGANILTRSLMIFGQGAMRCHPFLLKEMRAAADQDLAGFDRLLSAHIGTALNRAARSFTFALFGANLARSPLKGPTARHFQAIERLSASLFVVADLAMASLGGELKRREKLSARLGDVLSQLYLATAALKHYHARQRASEVDEDERLHLDWAVQHCLHAAGEALEGFIRNHPSRALAALLRLLVFPRGNPYQPPSDRLGGRLAALSIERSEFRERLTWLTFRSKRGDDPATQLERAFALCLEIEPAYERLLKAVAKGEVAGATLIEQLRDGTSKRVISEEEARRIEAFDAERFEALLTDDFDPAYIAGDYQSENLGQQLANTLSRQRVD</sequence>
<dbReference type="Pfam" id="PF00441">
    <property type="entry name" value="Acyl-CoA_dh_1"/>
    <property type="match status" value="1"/>
</dbReference>
<evidence type="ECO:0000259" key="15">
    <source>
        <dbReference type="Pfam" id="PF02771"/>
    </source>
</evidence>
<dbReference type="PANTHER" id="PTHR48083:SF33">
    <property type="entry name" value="ACYL-COENZYME A DEHYDROGENASE"/>
    <property type="match status" value="1"/>
</dbReference>
<feature type="transmembrane region" description="Helical" evidence="12">
    <location>
        <begin position="37"/>
        <end position="67"/>
    </location>
</feature>
<keyword evidence="9" id="KW-0560">Oxidoreductase</keyword>
<dbReference type="EC" id="1.3.8.8" evidence="5"/>
<keyword evidence="12" id="KW-0472">Membrane</keyword>
<dbReference type="InterPro" id="IPR013786">
    <property type="entry name" value="AcylCoA_DH/ox_N"/>
</dbReference>
<dbReference type="Gene3D" id="1.10.540.10">
    <property type="entry name" value="Acyl-CoA dehydrogenase/oxidase, N-terminal domain"/>
    <property type="match status" value="1"/>
</dbReference>
<evidence type="ECO:0000259" key="16">
    <source>
        <dbReference type="Pfam" id="PF09317"/>
    </source>
</evidence>
<evidence type="ECO:0000256" key="4">
    <source>
        <dbReference type="ARBA" id="ARBA00012033"/>
    </source>
</evidence>
<evidence type="ECO:0000256" key="8">
    <source>
        <dbReference type="ARBA" id="ARBA00022827"/>
    </source>
</evidence>
<evidence type="ECO:0000256" key="5">
    <source>
        <dbReference type="ARBA" id="ARBA00012040"/>
    </source>
</evidence>
<dbReference type="FunFam" id="1.10.540.10:FF:000004">
    <property type="entry name" value="Acyl-CoA dehydrogenase"/>
    <property type="match status" value="1"/>
</dbReference>